<dbReference type="EMBL" id="JABXPT010000010">
    <property type="protein sequence ID" value="MBA7900030.1"/>
    <property type="molecule type" value="Genomic_DNA"/>
</dbReference>
<gene>
    <name evidence="1" type="ORF">HV245_18060</name>
</gene>
<organism evidence="1 2">
    <name type="scientific">Escherichia marmotae</name>
    <dbReference type="NCBI Taxonomy" id="1499973"/>
    <lineage>
        <taxon>Bacteria</taxon>
        <taxon>Pseudomonadati</taxon>
        <taxon>Pseudomonadota</taxon>
        <taxon>Gammaproteobacteria</taxon>
        <taxon>Enterobacterales</taxon>
        <taxon>Enterobacteriaceae</taxon>
        <taxon>Escherichia</taxon>
    </lineage>
</organism>
<dbReference type="RefSeq" id="WP_171002070.1">
    <property type="nucleotide sequence ID" value="NZ_CP056697.1"/>
</dbReference>
<dbReference type="AlphaFoldDB" id="A0A7W3G0I7"/>
<proteinExistence type="predicted"/>
<reference evidence="1 2" key="1">
    <citation type="submission" date="2020-06" db="EMBL/GenBank/DDBJ databases">
        <title>REHAB project genomes.</title>
        <authorList>
            <person name="Shaw L.P."/>
        </authorList>
    </citation>
    <scope>NUCLEOTIDE SEQUENCE [LARGE SCALE GENOMIC DNA]</scope>
    <source>
        <strain evidence="1 2">RHBSTW-00604</strain>
    </source>
</reference>
<dbReference type="GeneID" id="89518811"/>
<accession>A0A7W3G0I7</accession>
<name>A0A7W3G0I7_9ESCH</name>
<dbReference type="Proteomes" id="UP000518474">
    <property type="component" value="Unassembled WGS sequence"/>
</dbReference>
<evidence type="ECO:0000313" key="1">
    <source>
        <dbReference type="EMBL" id="MBA7900030.1"/>
    </source>
</evidence>
<sequence>MNNEEKVKFLFEQTCVVISSSIPHMNPNVTLDKHTQRLFDSIYPVLEKKLEEKLASS</sequence>
<protein>
    <submittedName>
        <fullName evidence="1">Uncharacterized protein</fullName>
    </submittedName>
</protein>
<evidence type="ECO:0000313" key="2">
    <source>
        <dbReference type="Proteomes" id="UP000518474"/>
    </source>
</evidence>
<comment type="caution">
    <text evidence="1">The sequence shown here is derived from an EMBL/GenBank/DDBJ whole genome shotgun (WGS) entry which is preliminary data.</text>
</comment>